<dbReference type="PROSITE" id="PS50235">
    <property type="entry name" value="USP_3"/>
    <property type="match status" value="1"/>
</dbReference>
<evidence type="ECO:0000259" key="1">
    <source>
        <dbReference type="PROSITE" id="PS50235"/>
    </source>
</evidence>
<dbReference type="EMBL" id="JADGJH010000468">
    <property type="protein sequence ID" value="KAJ3128357.1"/>
    <property type="molecule type" value="Genomic_DNA"/>
</dbReference>
<protein>
    <submittedName>
        <fullName evidence="2">Ubiquitin carboxyl-terminal hydrolase 36</fullName>
    </submittedName>
</protein>
<dbReference type="SUPFAM" id="SSF54001">
    <property type="entry name" value="Cysteine proteinases"/>
    <property type="match status" value="1"/>
</dbReference>
<feature type="domain" description="USP" evidence="1">
    <location>
        <begin position="481"/>
        <end position="756"/>
    </location>
</feature>
<keyword evidence="3" id="KW-1185">Reference proteome</keyword>
<organism evidence="2 3">
    <name type="scientific">Physocladia obscura</name>
    <dbReference type="NCBI Taxonomy" id="109957"/>
    <lineage>
        <taxon>Eukaryota</taxon>
        <taxon>Fungi</taxon>
        <taxon>Fungi incertae sedis</taxon>
        <taxon>Chytridiomycota</taxon>
        <taxon>Chytridiomycota incertae sedis</taxon>
        <taxon>Chytridiomycetes</taxon>
        <taxon>Chytridiales</taxon>
        <taxon>Chytriomycetaceae</taxon>
        <taxon>Physocladia</taxon>
    </lineage>
</organism>
<dbReference type="GO" id="GO:0004843">
    <property type="term" value="F:cysteine-type deubiquitinase activity"/>
    <property type="evidence" value="ECO:0007669"/>
    <property type="project" value="InterPro"/>
</dbReference>
<dbReference type="InterPro" id="IPR038765">
    <property type="entry name" value="Papain-like_cys_pep_sf"/>
</dbReference>
<proteinExistence type="predicted"/>
<reference evidence="2" key="1">
    <citation type="submission" date="2020-05" db="EMBL/GenBank/DDBJ databases">
        <title>Phylogenomic resolution of chytrid fungi.</title>
        <authorList>
            <person name="Stajich J.E."/>
            <person name="Amses K."/>
            <person name="Simmons R."/>
            <person name="Seto K."/>
            <person name="Myers J."/>
            <person name="Bonds A."/>
            <person name="Quandt C.A."/>
            <person name="Barry K."/>
            <person name="Liu P."/>
            <person name="Grigoriev I."/>
            <person name="Longcore J.E."/>
            <person name="James T.Y."/>
        </authorList>
    </citation>
    <scope>NUCLEOTIDE SEQUENCE</scope>
    <source>
        <strain evidence="2">JEL0513</strain>
    </source>
</reference>
<dbReference type="Gene3D" id="3.90.70.10">
    <property type="entry name" value="Cysteine proteinases"/>
    <property type="match status" value="1"/>
</dbReference>
<dbReference type="GO" id="GO:0005634">
    <property type="term" value="C:nucleus"/>
    <property type="evidence" value="ECO:0007669"/>
    <property type="project" value="TreeGrafter"/>
</dbReference>
<gene>
    <name evidence="2" type="primary">USP36</name>
    <name evidence="2" type="ORF">HK100_009211</name>
</gene>
<evidence type="ECO:0000313" key="2">
    <source>
        <dbReference type="EMBL" id="KAJ3128357.1"/>
    </source>
</evidence>
<dbReference type="InterPro" id="IPR050164">
    <property type="entry name" value="Peptidase_C19"/>
</dbReference>
<sequence>MQMTSILPVCRIQAEQAAFELEIIEINDETPLLDLVTENTESTNALMRMIGALKQNQEDLSLVVQNVNINHLPKEIWFSNDSAPLYSENFSRDDWEAFILSHIVCSKGLFAKPGDFDFDFDVIERKIAELAKNFPIWNIGHLQAQFVTIGQDAQFQASLETNEFAIAHDPVDKLRILIKAIKLNGKLGKTLKSEHQIRLLKKMKRLTEDLLRNFCGVLVEIIKFMMTESSFSDRETLGNLATRLVKSSDLCLSFNDIFRTQTVSYLRSISEIIVSKLDNYEYLYSDLPDELDQRFNLAEMFSAFETYLNVYEGNANLLQVQLSELADVLYDRKAISFHKYAHHSLVDAILKVKGVSTLQKVKPLPRQDLLKHLRVENLGSFLRFLHKCRTAVSCRRQKESMESSVYRDIIPESYNSLKFVFDENSEDSEMEKNKNKTQAESNLQLPSITPYDTLFNKVADLTEFVEIQKKNAVANSTNRPRGIKNCGNTCFGSAVIQCLMRLGSVCSAIQDFESPNGKKLISSLRDIFSASLNSSDTNPIDPSSFWYDFREMFPQYDQRQMEDAHQFFYHLVDCLKLPQFESVFSLNISKTVRCQNCQIIVEKNEKLMGLTLSLSGENFDIKHAVESSEIDKCDSWMCEKCQMLGAEISIKFLNAPPVLVVTLARFIRNSFSSKKNECLAQIPARITIHTKEEKVRYNLIATCDHLGRSIFSGHYTACAKIFSGEWYKFDDKYVDLIDFIGGTSSSSVYMIFFERDNKKVGDNENMDVDSPPVSSPVISQPTMYQHNLSKQIAEETVDKQAFNQQVNLSGVTSIHLQLEFLNVRKFRGLDAKKLGLATRMAVPKSGTVQAFLGSCSEKWKAEYVALLDETFALVDDLMVLKNSESVFVLTQEQFDGIEQ</sequence>
<dbReference type="Proteomes" id="UP001211907">
    <property type="component" value="Unassembled WGS sequence"/>
</dbReference>
<accession>A0AAD5T3I4</accession>
<dbReference type="InterPro" id="IPR001394">
    <property type="entry name" value="Peptidase_C19_UCH"/>
</dbReference>
<keyword evidence="2" id="KW-0378">Hydrolase</keyword>
<name>A0AAD5T3I4_9FUNG</name>
<evidence type="ECO:0000313" key="3">
    <source>
        <dbReference type="Proteomes" id="UP001211907"/>
    </source>
</evidence>
<dbReference type="PROSITE" id="PS00973">
    <property type="entry name" value="USP_2"/>
    <property type="match status" value="1"/>
</dbReference>
<dbReference type="AlphaFoldDB" id="A0AAD5T3I4"/>
<comment type="caution">
    <text evidence="2">The sequence shown here is derived from an EMBL/GenBank/DDBJ whole genome shotgun (WGS) entry which is preliminary data.</text>
</comment>
<dbReference type="InterPro" id="IPR018200">
    <property type="entry name" value="USP_CS"/>
</dbReference>
<dbReference type="PANTHER" id="PTHR24006">
    <property type="entry name" value="UBIQUITIN CARBOXYL-TERMINAL HYDROLASE"/>
    <property type="match status" value="1"/>
</dbReference>
<dbReference type="GO" id="GO:0016579">
    <property type="term" value="P:protein deubiquitination"/>
    <property type="evidence" value="ECO:0007669"/>
    <property type="project" value="InterPro"/>
</dbReference>
<dbReference type="GO" id="GO:0005829">
    <property type="term" value="C:cytosol"/>
    <property type="evidence" value="ECO:0007669"/>
    <property type="project" value="TreeGrafter"/>
</dbReference>
<dbReference type="Pfam" id="PF00443">
    <property type="entry name" value="UCH"/>
    <property type="match status" value="1"/>
</dbReference>
<dbReference type="InterPro" id="IPR028889">
    <property type="entry name" value="USP"/>
</dbReference>